<evidence type="ECO:0000313" key="1">
    <source>
        <dbReference type="EMBL" id="ETA73763.1"/>
    </source>
</evidence>
<keyword evidence="2" id="KW-1185">Reference proteome</keyword>
<keyword evidence="1" id="KW-0436">Ligase</keyword>
<accession>V7HX24</accession>
<evidence type="ECO:0000313" key="2">
    <source>
        <dbReference type="Proteomes" id="UP000018559"/>
    </source>
</evidence>
<gene>
    <name evidence="1" type="ORF">LEQ_0066c</name>
</gene>
<name>V7HX24_9LACO</name>
<dbReference type="PATRIC" id="fig|1392007.3.peg.1419"/>
<reference evidence="1 2" key="1">
    <citation type="journal article" date="2014" name="Genome Announc.">
        <title>The Genome of the Predominant Equine Lactobacillus Species, Lactobacillus equi, Is Reflective of Its Lifestyle Adaptations to an Herbivorous Host.</title>
        <authorList>
            <person name="O'Donnell M.M."/>
            <person name="Harris H.M."/>
            <person name="O'Toole P.W."/>
            <person name="Ross R.P."/>
        </authorList>
    </citation>
    <scope>NUCLEOTIDE SEQUENCE [LARGE SCALE GENOMIC DNA]</scope>
    <source>
        <strain evidence="1 2">DPC 6820</strain>
    </source>
</reference>
<dbReference type="GO" id="GO:0016874">
    <property type="term" value="F:ligase activity"/>
    <property type="evidence" value="ECO:0007669"/>
    <property type="project" value="UniProtKB-KW"/>
</dbReference>
<sequence length="187" mass="22217">MMFFRKSAKMVIDKHPKNEFGKISEEEMEKVETLFSGKKPLNQYQGLEEPVLEEPALEKTTKIQRLCEKYNHFINSEVITKLIQNPSKVDETLKVNKIAFNQKLIENVYVAHKTKKIFELVIKQLVKENPSEVYFEGLSRIPVRFWHRELSDSDYIINMLTWEQQEDTYCYDCMINDVKRFLNDLVS</sequence>
<dbReference type="Proteomes" id="UP000018559">
    <property type="component" value="Unassembled WGS sequence"/>
</dbReference>
<dbReference type="AlphaFoldDB" id="V7HX24"/>
<protein>
    <submittedName>
        <fullName evidence="1">Glycine--tRNA ligase, beta subunit</fullName>
    </submittedName>
</protein>
<dbReference type="EMBL" id="AWWH01000158">
    <property type="protein sequence ID" value="ETA73763.1"/>
    <property type="molecule type" value="Genomic_DNA"/>
</dbReference>
<comment type="caution">
    <text evidence="1">The sequence shown here is derived from an EMBL/GenBank/DDBJ whole genome shotgun (WGS) entry which is preliminary data.</text>
</comment>
<proteinExistence type="predicted"/>
<organism evidence="1 2">
    <name type="scientific">Ligilactobacillus equi DPC 6820</name>
    <dbReference type="NCBI Taxonomy" id="1392007"/>
    <lineage>
        <taxon>Bacteria</taxon>
        <taxon>Bacillati</taxon>
        <taxon>Bacillota</taxon>
        <taxon>Bacilli</taxon>
        <taxon>Lactobacillales</taxon>
        <taxon>Lactobacillaceae</taxon>
        <taxon>Ligilactobacillus</taxon>
    </lineage>
</organism>